<dbReference type="PANTHER" id="PTHR45644:SF3">
    <property type="entry name" value="FI08533P-RELATED"/>
    <property type="match status" value="1"/>
</dbReference>
<dbReference type="AlphaFoldDB" id="A0A914H347"/>
<accession>A0A914H347</accession>
<dbReference type="Proteomes" id="UP000887572">
    <property type="component" value="Unplaced"/>
</dbReference>
<dbReference type="GO" id="GO:0016887">
    <property type="term" value="F:ATP hydrolysis activity"/>
    <property type="evidence" value="ECO:0007669"/>
    <property type="project" value="InterPro"/>
</dbReference>
<evidence type="ECO:0000256" key="5">
    <source>
        <dbReference type="RuleBase" id="RU003651"/>
    </source>
</evidence>
<dbReference type="GO" id="GO:0140570">
    <property type="term" value="P:extraction of mislocalized protein from mitochondrial outer membrane"/>
    <property type="evidence" value="ECO:0007669"/>
    <property type="project" value="TreeGrafter"/>
</dbReference>
<keyword evidence="6" id="KW-1133">Transmembrane helix</keyword>
<evidence type="ECO:0000256" key="1">
    <source>
        <dbReference type="ARBA" id="ARBA00004173"/>
    </source>
</evidence>
<feature type="domain" description="AAA+ ATPase" evidence="7">
    <location>
        <begin position="124"/>
        <end position="259"/>
    </location>
</feature>
<dbReference type="PANTHER" id="PTHR45644">
    <property type="entry name" value="AAA ATPASE, PUTATIVE (AFU_ORTHOLOGUE AFUA_2G12920)-RELATED-RELATED"/>
    <property type="match status" value="1"/>
</dbReference>
<dbReference type="InterPro" id="IPR051701">
    <property type="entry name" value="Mito_OM_Translocase_MSP1"/>
</dbReference>
<evidence type="ECO:0000256" key="2">
    <source>
        <dbReference type="ARBA" id="ARBA00022741"/>
    </source>
</evidence>
<evidence type="ECO:0000256" key="4">
    <source>
        <dbReference type="ARBA" id="ARBA00023128"/>
    </source>
</evidence>
<protein>
    <submittedName>
        <fullName evidence="9">AAA+ ATPase domain-containing protein</fullName>
    </submittedName>
</protein>
<dbReference type="PROSITE" id="PS00674">
    <property type="entry name" value="AAA"/>
    <property type="match status" value="1"/>
</dbReference>
<evidence type="ECO:0000259" key="7">
    <source>
        <dbReference type="SMART" id="SM00382"/>
    </source>
</evidence>
<organism evidence="8 9">
    <name type="scientific">Globodera rostochiensis</name>
    <name type="common">Golden nematode worm</name>
    <name type="synonym">Heterodera rostochiensis</name>
    <dbReference type="NCBI Taxonomy" id="31243"/>
    <lineage>
        <taxon>Eukaryota</taxon>
        <taxon>Metazoa</taxon>
        <taxon>Ecdysozoa</taxon>
        <taxon>Nematoda</taxon>
        <taxon>Chromadorea</taxon>
        <taxon>Rhabditida</taxon>
        <taxon>Tylenchina</taxon>
        <taxon>Tylenchomorpha</taxon>
        <taxon>Tylenchoidea</taxon>
        <taxon>Heteroderidae</taxon>
        <taxon>Heteroderinae</taxon>
        <taxon>Globodera</taxon>
    </lineage>
</organism>
<name>A0A914H347_GLORO</name>
<keyword evidence="6" id="KW-0812">Transmembrane</keyword>
<dbReference type="WBParaSite" id="Gr19_v10_g13556.t1">
    <property type="protein sequence ID" value="Gr19_v10_g13556.t1"/>
    <property type="gene ID" value="Gr19_v10_g13556"/>
</dbReference>
<keyword evidence="6" id="KW-0472">Membrane</keyword>
<dbReference type="Gene3D" id="1.10.8.60">
    <property type="match status" value="1"/>
</dbReference>
<feature type="transmembrane region" description="Helical" evidence="6">
    <location>
        <begin position="6"/>
        <end position="29"/>
    </location>
</feature>
<keyword evidence="2 5" id="KW-0547">Nucleotide-binding</keyword>
<dbReference type="InterPro" id="IPR027417">
    <property type="entry name" value="P-loop_NTPase"/>
</dbReference>
<evidence type="ECO:0000313" key="9">
    <source>
        <dbReference type="WBParaSite" id="Gr19_v10_g13556.t1"/>
    </source>
</evidence>
<evidence type="ECO:0000256" key="6">
    <source>
        <dbReference type="SAM" id="Phobius"/>
    </source>
</evidence>
<dbReference type="Pfam" id="PF00004">
    <property type="entry name" value="AAA"/>
    <property type="match status" value="1"/>
</dbReference>
<dbReference type="SUPFAM" id="SSF52540">
    <property type="entry name" value="P-loop containing nucleoside triphosphate hydrolases"/>
    <property type="match status" value="1"/>
</dbReference>
<dbReference type="InterPro" id="IPR003959">
    <property type="entry name" value="ATPase_AAA_core"/>
</dbReference>
<reference evidence="9" key="1">
    <citation type="submission" date="2022-11" db="UniProtKB">
        <authorList>
            <consortium name="WormBaseParasite"/>
        </authorList>
    </citation>
    <scope>IDENTIFICATION</scope>
</reference>
<comment type="subcellular location">
    <subcellularLocation>
        <location evidence="1">Mitochondrion</location>
    </subcellularLocation>
</comment>
<dbReference type="InterPro" id="IPR003593">
    <property type="entry name" value="AAA+_ATPase"/>
</dbReference>
<proteinExistence type="inferred from homology"/>
<dbReference type="GO" id="GO:0005524">
    <property type="term" value="F:ATP binding"/>
    <property type="evidence" value="ECO:0007669"/>
    <property type="project" value="UniProtKB-KW"/>
</dbReference>
<evidence type="ECO:0000313" key="8">
    <source>
        <dbReference type="Proteomes" id="UP000887572"/>
    </source>
</evidence>
<keyword evidence="8" id="KW-1185">Reference proteome</keyword>
<sequence length="364" mass="40559">MSSSDFNLSSAIIKTIGACASAAIAAFILSRALERIMDPNYEAQKNAKKKVIELMKVLKLDPDKCSLNSYETRIAAMISLPDEGIDIDEIGGCAAILDQLQENVIFPLRLMAAKVIVPSSLYTPPKGVLLHGPPGCGKTLIARAIAKKVDAFFINFDIAVLNDMFYGETAKLTKALFTFSEKVQPCVIFIDEIDSVLRTRQDFDHEVSAIMKTQFMALWDGFLNSDSTVIVIGATNRPQDVDEAIMRRLPLRMHVPKPDLAAREHILRVILRKQNLENDFNFAKIAQETNSLSGSDLKEVVRLACLSRYRSVIQDLVGNNPSEQQLQEQRIAEITLSHDDVIRTLNDFKIRTMETIAANFISLD</sequence>
<dbReference type="InterPro" id="IPR003960">
    <property type="entry name" value="ATPase_AAA_CS"/>
</dbReference>
<keyword evidence="4" id="KW-0496">Mitochondrion</keyword>
<dbReference type="GO" id="GO:0005741">
    <property type="term" value="C:mitochondrial outer membrane"/>
    <property type="evidence" value="ECO:0007669"/>
    <property type="project" value="TreeGrafter"/>
</dbReference>
<evidence type="ECO:0000256" key="3">
    <source>
        <dbReference type="ARBA" id="ARBA00022840"/>
    </source>
</evidence>
<dbReference type="SMART" id="SM00382">
    <property type="entry name" value="AAA"/>
    <property type="match status" value="1"/>
</dbReference>
<comment type="similarity">
    <text evidence="5">Belongs to the AAA ATPase family.</text>
</comment>
<dbReference type="Gene3D" id="3.40.50.300">
    <property type="entry name" value="P-loop containing nucleotide triphosphate hydrolases"/>
    <property type="match status" value="1"/>
</dbReference>
<keyword evidence="3 5" id="KW-0067">ATP-binding</keyword>